<name>A0A382GKH0_9ZZZZ</name>
<dbReference type="Gene3D" id="3.40.50.1000">
    <property type="entry name" value="HAD superfamily/HAD-like"/>
    <property type="match status" value="1"/>
</dbReference>
<dbReference type="EMBL" id="UINC01055878">
    <property type="protein sequence ID" value="SVB75264.1"/>
    <property type="molecule type" value="Genomic_DNA"/>
</dbReference>
<dbReference type="InterPro" id="IPR036412">
    <property type="entry name" value="HAD-like_sf"/>
</dbReference>
<reference evidence="1" key="1">
    <citation type="submission" date="2018-05" db="EMBL/GenBank/DDBJ databases">
        <authorList>
            <person name="Lanie J.A."/>
            <person name="Ng W.-L."/>
            <person name="Kazmierczak K.M."/>
            <person name="Andrzejewski T.M."/>
            <person name="Davidsen T.M."/>
            <person name="Wayne K.J."/>
            <person name="Tettelin H."/>
            <person name="Glass J.I."/>
            <person name="Rusch D."/>
            <person name="Podicherti R."/>
            <person name="Tsui H.-C.T."/>
            <person name="Winkler M.E."/>
        </authorList>
    </citation>
    <scope>NUCLEOTIDE SEQUENCE</scope>
</reference>
<evidence type="ECO:0000313" key="1">
    <source>
        <dbReference type="EMBL" id="SVB75264.1"/>
    </source>
</evidence>
<proteinExistence type="predicted"/>
<dbReference type="InterPro" id="IPR023214">
    <property type="entry name" value="HAD_sf"/>
</dbReference>
<dbReference type="SUPFAM" id="SSF56784">
    <property type="entry name" value="HAD-like"/>
    <property type="match status" value="1"/>
</dbReference>
<protein>
    <recommendedName>
        <fullName evidence="2">Phosphoheptose isomerase</fullName>
    </recommendedName>
</protein>
<organism evidence="1">
    <name type="scientific">marine metagenome</name>
    <dbReference type="NCBI Taxonomy" id="408172"/>
    <lineage>
        <taxon>unclassified sequences</taxon>
        <taxon>metagenomes</taxon>
        <taxon>ecological metagenomes</taxon>
    </lineage>
</organism>
<sequence length="98" mass="11504">MIYYIDIDGTICYTKGSDYDNSKPDLKKIKQVNELYDKGHEIHYWTSRGGMSGKDWYLFTIAQLNEWGCKFTSIKLGKPVYDKWVDDKAINEKDFFNG</sequence>
<evidence type="ECO:0008006" key="2">
    <source>
        <dbReference type="Google" id="ProtNLM"/>
    </source>
</evidence>
<gene>
    <name evidence="1" type="ORF">METZ01_LOCUS228118</name>
</gene>
<accession>A0A382GKH0</accession>
<dbReference type="AlphaFoldDB" id="A0A382GKH0"/>